<keyword evidence="2" id="KW-0732">Signal</keyword>
<feature type="chain" id="PRO_5025507713" evidence="2">
    <location>
        <begin position="24"/>
        <end position="224"/>
    </location>
</feature>
<dbReference type="PANTHER" id="PTHR33480">
    <property type="entry name" value="SET DOMAIN-CONTAINING PROTEIN-RELATED"/>
    <property type="match status" value="1"/>
</dbReference>
<dbReference type="EMBL" id="VIIS01000466">
    <property type="protein sequence ID" value="KAF0308748.1"/>
    <property type="molecule type" value="Genomic_DNA"/>
</dbReference>
<evidence type="ECO:0000256" key="2">
    <source>
        <dbReference type="SAM" id="SignalP"/>
    </source>
</evidence>
<feature type="signal peptide" evidence="2">
    <location>
        <begin position="1"/>
        <end position="23"/>
    </location>
</feature>
<keyword evidence="4" id="KW-1185">Reference proteome</keyword>
<feature type="compositionally biased region" description="Basic and acidic residues" evidence="1">
    <location>
        <begin position="196"/>
        <end position="212"/>
    </location>
</feature>
<dbReference type="Proteomes" id="UP000440578">
    <property type="component" value="Unassembled WGS sequence"/>
</dbReference>
<gene>
    <name evidence="3" type="ORF">FJT64_020064</name>
</gene>
<sequence length="224" mass="25433">MRLWWQKCLLLLREVCSWELGDANQPPSFKTPSLALKLGHSLKKAAEIGIGLATRAEDNDRKIRMEEYISLHEREWGDRVSHAALFTLDIRKMNQAVTELYERSKPELFDQLISKVQLTGRPSLYVRELQELAGKVGVGEELVRHKLLQSLPPAVGAVLAAQRDLSLQQLGKLADELMPLLQTSCLAAPQAQLSSHQRDQRRPPHRRGEQHQTDYSAPRHSIIN</sequence>
<protein>
    <submittedName>
        <fullName evidence="3">Uncharacterized protein</fullName>
    </submittedName>
</protein>
<evidence type="ECO:0000313" key="3">
    <source>
        <dbReference type="EMBL" id="KAF0308748.1"/>
    </source>
</evidence>
<comment type="caution">
    <text evidence="3">The sequence shown here is derived from an EMBL/GenBank/DDBJ whole genome shotgun (WGS) entry which is preliminary data.</text>
</comment>
<evidence type="ECO:0000313" key="4">
    <source>
        <dbReference type="Proteomes" id="UP000440578"/>
    </source>
</evidence>
<evidence type="ECO:0000256" key="1">
    <source>
        <dbReference type="SAM" id="MobiDB-lite"/>
    </source>
</evidence>
<reference evidence="3 4" key="1">
    <citation type="submission" date="2019-07" db="EMBL/GenBank/DDBJ databases">
        <title>Draft genome assembly of a fouling barnacle, Amphibalanus amphitrite (Darwin, 1854): The first reference genome for Thecostraca.</title>
        <authorList>
            <person name="Kim W."/>
        </authorList>
    </citation>
    <scope>NUCLEOTIDE SEQUENCE [LARGE SCALE GENOMIC DNA]</scope>
    <source>
        <strain evidence="3">SNU_AA5</strain>
        <tissue evidence="3">Soma without cirri and trophi</tissue>
    </source>
</reference>
<dbReference type="OrthoDB" id="6378238at2759"/>
<dbReference type="AlphaFoldDB" id="A0A6A4X1M5"/>
<accession>A0A6A4X1M5</accession>
<name>A0A6A4X1M5_AMPAM</name>
<dbReference type="PANTHER" id="PTHR33480:SF1">
    <property type="entry name" value="TYR RECOMBINASE DOMAIN-CONTAINING PROTEIN"/>
    <property type="match status" value="1"/>
</dbReference>
<proteinExistence type="predicted"/>
<organism evidence="3 4">
    <name type="scientific">Amphibalanus amphitrite</name>
    <name type="common">Striped barnacle</name>
    <name type="synonym">Balanus amphitrite</name>
    <dbReference type="NCBI Taxonomy" id="1232801"/>
    <lineage>
        <taxon>Eukaryota</taxon>
        <taxon>Metazoa</taxon>
        <taxon>Ecdysozoa</taxon>
        <taxon>Arthropoda</taxon>
        <taxon>Crustacea</taxon>
        <taxon>Multicrustacea</taxon>
        <taxon>Cirripedia</taxon>
        <taxon>Thoracica</taxon>
        <taxon>Thoracicalcarea</taxon>
        <taxon>Balanomorpha</taxon>
        <taxon>Balanoidea</taxon>
        <taxon>Balanidae</taxon>
        <taxon>Amphibalaninae</taxon>
        <taxon>Amphibalanus</taxon>
    </lineage>
</organism>
<feature type="region of interest" description="Disordered" evidence="1">
    <location>
        <begin position="189"/>
        <end position="224"/>
    </location>
</feature>